<dbReference type="PANTHER" id="PTHR33445:SF2">
    <property type="entry name" value="ATP SYNTHASE SUBUNIT B', CHLOROPLASTIC"/>
    <property type="match status" value="1"/>
</dbReference>
<dbReference type="HAMAP" id="MF_01398">
    <property type="entry name" value="ATP_synth_b_bprime"/>
    <property type="match status" value="1"/>
</dbReference>
<gene>
    <name evidence="12 15" type="primary">atpF</name>
    <name evidence="15" type="ORF">IAA04_12050</name>
</gene>
<dbReference type="GO" id="GO:0005886">
    <property type="term" value="C:plasma membrane"/>
    <property type="evidence" value="ECO:0007669"/>
    <property type="project" value="UniProtKB-SubCell"/>
</dbReference>
<evidence type="ECO:0000256" key="2">
    <source>
        <dbReference type="ARBA" id="ARBA00022448"/>
    </source>
</evidence>
<dbReference type="Proteomes" id="UP000823883">
    <property type="component" value="Unassembled WGS sequence"/>
</dbReference>
<dbReference type="GO" id="GO:0046933">
    <property type="term" value="F:proton-transporting ATP synthase activity, rotational mechanism"/>
    <property type="evidence" value="ECO:0007669"/>
    <property type="project" value="UniProtKB-UniRule"/>
</dbReference>
<dbReference type="EMBL" id="DWWL01000078">
    <property type="protein sequence ID" value="HJC48770.1"/>
    <property type="molecule type" value="Genomic_DNA"/>
</dbReference>
<comment type="similarity">
    <text evidence="1 12 13">Belongs to the ATPase B chain family.</text>
</comment>
<protein>
    <recommendedName>
        <fullName evidence="12">ATP synthase subunit b</fullName>
    </recommendedName>
    <alternativeName>
        <fullName evidence="12">ATP synthase F(0) sector subunit b</fullName>
    </alternativeName>
    <alternativeName>
        <fullName evidence="12">ATPase subunit I</fullName>
    </alternativeName>
    <alternativeName>
        <fullName evidence="12">F-type ATPase subunit b</fullName>
        <shortName evidence="12">F-ATPase subunit b</shortName>
    </alternativeName>
</protein>
<evidence type="ECO:0000256" key="12">
    <source>
        <dbReference type="HAMAP-Rule" id="MF_01398"/>
    </source>
</evidence>
<evidence type="ECO:0000256" key="4">
    <source>
        <dbReference type="ARBA" id="ARBA00022692"/>
    </source>
</evidence>
<evidence type="ECO:0000313" key="16">
    <source>
        <dbReference type="Proteomes" id="UP000823883"/>
    </source>
</evidence>
<keyword evidence="7 12" id="KW-0406">Ion transport</keyword>
<evidence type="ECO:0000256" key="6">
    <source>
        <dbReference type="ARBA" id="ARBA00022989"/>
    </source>
</evidence>
<keyword evidence="9 12" id="KW-0066">ATP synthesis</keyword>
<keyword evidence="2 12" id="KW-0813">Transport</keyword>
<keyword evidence="3 12" id="KW-0138">CF(0)</keyword>
<organism evidence="15 16">
    <name type="scientific">Candidatus Lachnoclostridium pullistercoris</name>
    <dbReference type="NCBI Taxonomy" id="2838632"/>
    <lineage>
        <taxon>Bacteria</taxon>
        <taxon>Bacillati</taxon>
        <taxon>Bacillota</taxon>
        <taxon>Clostridia</taxon>
        <taxon>Lachnospirales</taxon>
        <taxon>Lachnospiraceae</taxon>
    </lineage>
</organism>
<comment type="function">
    <text evidence="10 12">F(1)F(0) ATP synthase produces ATP from ADP in the presence of a proton or sodium gradient. F-type ATPases consist of two structural domains, F(1) containing the extramembraneous catalytic core and F(0) containing the membrane proton channel, linked together by a central stalk and a peripheral stalk. During catalysis, ATP synthesis in the catalytic domain of F(1) is coupled via a rotary mechanism of the central stalk subunits to proton translocation.</text>
</comment>
<dbReference type="Gene3D" id="6.10.250.1580">
    <property type="match status" value="1"/>
</dbReference>
<evidence type="ECO:0000256" key="14">
    <source>
        <dbReference type="SAM" id="Coils"/>
    </source>
</evidence>
<name>A0A9D2PFZ1_9FIRM</name>
<comment type="subcellular location">
    <subcellularLocation>
        <location evidence="12">Cell membrane</location>
        <topology evidence="12">Single-pass membrane protein</topology>
    </subcellularLocation>
    <subcellularLocation>
        <location evidence="11">Endomembrane system</location>
        <topology evidence="11">Single-pass membrane protein</topology>
    </subcellularLocation>
</comment>
<comment type="caution">
    <text evidence="15">The sequence shown here is derived from an EMBL/GenBank/DDBJ whole genome shotgun (WGS) entry which is preliminary data.</text>
</comment>
<keyword evidence="5 12" id="KW-0375">Hydrogen ion transport</keyword>
<accession>A0A9D2PFZ1</accession>
<feature type="coiled-coil region" evidence="14">
    <location>
        <begin position="41"/>
        <end position="120"/>
    </location>
</feature>
<evidence type="ECO:0000256" key="5">
    <source>
        <dbReference type="ARBA" id="ARBA00022781"/>
    </source>
</evidence>
<comment type="subunit">
    <text evidence="12">F-type ATPases have 2 components, F(1) - the catalytic core - and F(0) - the membrane proton channel. F(1) has five subunits: alpha(3), beta(3), gamma(1), delta(1), epsilon(1). F(0) has three main subunits: a(1), b(2) and c(10-14). The alpha and beta chains form an alternating ring which encloses part of the gamma chain. F(1) is attached to F(0) by a central stalk formed by the gamma and epsilon chains, while a peripheral stalk is formed by the delta and b chains.</text>
</comment>
<evidence type="ECO:0000256" key="10">
    <source>
        <dbReference type="ARBA" id="ARBA00025198"/>
    </source>
</evidence>
<dbReference type="GO" id="GO:0046961">
    <property type="term" value="F:proton-transporting ATPase activity, rotational mechanism"/>
    <property type="evidence" value="ECO:0007669"/>
    <property type="project" value="TreeGrafter"/>
</dbReference>
<evidence type="ECO:0000256" key="13">
    <source>
        <dbReference type="RuleBase" id="RU003848"/>
    </source>
</evidence>
<dbReference type="AlphaFoldDB" id="A0A9D2PFZ1"/>
<comment type="function">
    <text evidence="12">Component of the F(0) channel, it forms part of the peripheral stalk, linking F(1) to F(0).</text>
</comment>
<evidence type="ECO:0000256" key="9">
    <source>
        <dbReference type="ARBA" id="ARBA00023310"/>
    </source>
</evidence>
<dbReference type="NCBIfam" id="TIGR01144">
    <property type="entry name" value="ATP_synt_b"/>
    <property type="match status" value="1"/>
</dbReference>
<dbReference type="CDD" id="cd06503">
    <property type="entry name" value="ATP-synt_Fo_b"/>
    <property type="match status" value="1"/>
</dbReference>
<sequence length="160" mass="17834">MLSININLVWTIINLIILYVLLKKFLIKPVTSIMEQRKALIEGSLENARKREAESEELKKRYEEALKDADGQAEQILEKAKSDAKAQSERMMKEADDQAKKVLENARKAAEKEREDALSGARTEIGELAVLAAKKLLSGGDAGADSRLYDSFIGRAGEDR</sequence>
<dbReference type="InterPro" id="IPR005864">
    <property type="entry name" value="ATP_synth_F0_bsu_bac"/>
</dbReference>
<keyword evidence="4 12" id="KW-0812">Transmembrane</keyword>
<proteinExistence type="inferred from homology"/>
<dbReference type="GO" id="GO:0045259">
    <property type="term" value="C:proton-transporting ATP synthase complex"/>
    <property type="evidence" value="ECO:0007669"/>
    <property type="project" value="UniProtKB-KW"/>
</dbReference>
<dbReference type="Pfam" id="PF00430">
    <property type="entry name" value="ATP-synt_B"/>
    <property type="match status" value="1"/>
</dbReference>
<evidence type="ECO:0000256" key="8">
    <source>
        <dbReference type="ARBA" id="ARBA00023136"/>
    </source>
</evidence>
<keyword evidence="6 12" id="KW-1133">Transmembrane helix</keyword>
<evidence type="ECO:0000313" key="15">
    <source>
        <dbReference type="EMBL" id="HJC48770.1"/>
    </source>
</evidence>
<keyword evidence="12" id="KW-1003">Cell membrane</keyword>
<keyword evidence="8 12" id="KW-0472">Membrane</keyword>
<evidence type="ECO:0000256" key="3">
    <source>
        <dbReference type="ARBA" id="ARBA00022547"/>
    </source>
</evidence>
<evidence type="ECO:0000256" key="7">
    <source>
        <dbReference type="ARBA" id="ARBA00023065"/>
    </source>
</evidence>
<reference evidence="15" key="2">
    <citation type="submission" date="2021-04" db="EMBL/GenBank/DDBJ databases">
        <authorList>
            <person name="Gilroy R."/>
        </authorList>
    </citation>
    <scope>NUCLEOTIDE SEQUENCE</scope>
    <source>
        <strain evidence="15">CHK183-5548</strain>
    </source>
</reference>
<dbReference type="InterPro" id="IPR050059">
    <property type="entry name" value="ATP_synthase_B_chain"/>
</dbReference>
<dbReference type="InterPro" id="IPR002146">
    <property type="entry name" value="ATP_synth_b/b'su_bac/chlpt"/>
</dbReference>
<keyword evidence="14" id="KW-0175">Coiled coil</keyword>
<dbReference type="PANTHER" id="PTHR33445">
    <property type="entry name" value="ATP SYNTHASE SUBUNIT B', CHLOROPLASTIC"/>
    <property type="match status" value="1"/>
</dbReference>
<evidence type="ECO:0000256" key="11">
    <source>
        <dbReference type="ARBA" id="ARBA00037847"/>
    </source>
</evidence>
<evidence type="ECO:0000256" key="1">
    <source>
        <dbReference type="ARBA" id="ARBA00005513"/>
    </source>
</evidence>
<reference evidence="15" key="1">
    <citation type="journal article" date="2021" name="PeerJ">
        <title>Extensive microbial diversity within the chicken gut microbiome revealed by metagenomics and culture.</title>
        <authorList>
            <person name="Gilroy R."/>
            <person name="Ravi A."/>
            <person name="Getino M."/>
            <person name="Pursley I."/>
            <person name="Horton D.L."/>
            <person name="Alikhan N.F."/>
            <person name="Baker D."/>
            <person name="Gharbi K."/>
            <person name="Hall N."/>
            <person name="Watson M."/>
            <person name="Adriaenssens E.M."/>
            <person name="Foster-Nyarko E."/>
            <person name="Jarju S."/>
            <person name="Secka A."/>
            <person name="Antonio M."/>
            <person name="Oren A."/>
            <person name="Chaudhuri R.R."/>
            <person name="La Ragione R."/>
            <person name="Hildebrand F."/>
            <person name="Pallen M.J."/>
        </authorList>
    </citation>
    <scope>NUCLEOTIDE SEQUENCE</scope>
    <source>
        <strain evidence="15">CHK183-5548</strain>
    </source>
</reference>
<feature type="transmembrane region" description="Helical" evidence="12">
    <location>
        <begin position="6"/>
        <end position="22"/>
    </location>
</feature>
<dbReference type="GO" id="GO:0012505">
    <property type="term" value="C:endomembrane system"/>
    <property type="evidence" value="ECO:0007669"/>
    <property type="project" value="UniProtKB-SubCell"/>
</dbReference>